<reference evidence="1" key="1">
    <citation type="submission" date="2021-05" db="EMBL/GenBank/DDBJ databases">
        <authorList>
            <person name="Pan Q."/>
            <person name="Jouanno E."/>
            <person name="Zahm M."/>
            <person name="Klopp C."/>
            <person name="Cabau C."/>
            <person name="Louis A."/>
            <person name="Berthelot C."/>
            <person name="Parey E."/>
            <person name="Roest Crollius H."/>
            <person name="Montfort J."/>
            <person name="Robinson-Rechavi M."/>
            <person name="Bouchez O."/>
            <person name="Lampietro C."/>
            <person name="Lopez Roques C."/>
            <person name="Donnadieu C."/>
            <person name="Postlethwait J."/>
            <person name="Bobe J."/>
            <person name="Dillon D."/>
            <person name="Chandos A."/>
            <person name="von Hippel F."/>
            <person name="Guiguen Y."/>
        </authorList>
    </citation>
    <scope>NUCLEOTIDE SEQUENCE</scope>
    <source>
        <strain evidence="1">YG-Jan2019</strain>
    </source>
</reference>
<proteinExistence type="predicted"/>
<dbReference type="Proteomes" id="UP001157502">
    <property type="component" value="Chromosome 3"/>
</dbReference>
<gene>
    <name evidence="1" type="ORF">DPEC_G00031370</name>
</gene>
<keyword evidence="2" id="KW-1185">Reference proteome</keyword>
<protein>
    <submittedName>
        <fullName evidence="1">Uncharacterized protein</fullName>
    </submittedName>
</protein>
<sequence length="105" mass="11041">MAGLFTGFDGLRHCHSVPWPGAVQAKQPDTSPKTSTPRLGSGVSTRREAGKCSPGRDTAIGYVRIPTYALIPSSALRLTRPHNAPVELVSLGGNSSPFGTQLCHS</sequence>
<evidence type="ECO:0000313" key="1">
    <source>
        <dbReference type="EMBL" id="KAJ8013592.1"/>
    </source>
</evidence>
<name>A0ACC2HCC0_DALPE</name>
<accession>A0ACC2HCC0</accession>
<dbReference type="EMBL" id="CM055730">
    <property type="protein sequence ID" value="KAJ8013592.1"/>
    <property type="molecule type" value="Genomic_DNA"/>
</dbReference>
<organism evidence="1 2">
    <name type="scientific">Dallia pectoralis</name>
    <name type="common">Alaska blackfish</name>
    <dbReference type="NCBI Taxonomy" id="75939"/>
    <lineage>
        <taxon>Eukaryota</taxon>
        <taxon>Metazoa</taxon>
        <taxon>Chordata</taxon>
        <taxon>Craniata</taxon>
        <taxon>Vertebrata</taxon>
        <taxon>Euteleostomi</taxon>
        <taxon>Actinopterygii</taxon>
        <taxon>Neopterygii</taxon>
        <taxon>Teleostei</taxon>
        <taxon>Protacanthopterygii</taxon>
        <taxon>Esociformes</taxon>
        <taxon>Umbridae</taxon>
        <taxon>Dallia</taxon>
    </lineage>
</organism>
<evidence type="ECO:0000313" key="2">
    <source>
        <dbReference type="Proteomes" id="UP001157502"/>
    </source>
</evidence>
<comment type="caution">
    <text evidence="1">The sequence shown here is derived from an EMBL/GenBank/DDBJ whole genome shotgun (WGS) entry which is preliminary data.</text>
</comment>